<dbReference type="PANTHER" id="PTHR42850:SF4">
    <property type="entry name" value="ZINC-DEPENDENT ENDOPOLYPHOSPHATASE"/>
    <property type="match status" value="1"/>
</dbReference>
<dbReference type="InterPro" id="IPR004843">
    <property type="entry name" value="Calcineurin-like_PHP"/>
</dbReference>
<dbReference type="SUPFAM" id="SSF56300">
    <property type="entry name" value="Metallo-dependent phosphatases"/>
    <property type="match status" value="1"/>
</dbReference>
<gene>
    <name evidence="3" type="ORF">SBRCBS47491_000309</name>
</gene>
<feature type="region of interest" description="Disordered" evidence="1">
    <location>
        <begin position="1"/>
        <end position="55"/>
    </location>
</feature>
<proteinExistence type="predicted"/>
<accession>A0ABP0APA1</accession>
<evidence type="ECO:0000259" key="2">
    <source>
        <dbReference type="Pfam" id="PF00149"/>
    </source>
</evidence>
<comment type="caution">
    <text evidence="3">The sequence shown here is derived from an EMBL/GenBank/DDBJ whole genome shotgun (WGS) entry which is preliminary data.</text>
</comment>
<dbReference type="EMBL" id="CAWUHC010000002">
    <property type="protein sequence ID" value="CAK7209060.1"/>
    <property type="molecule type" value="Genomic_DNA"/>
</dbReference>
<evidence type="ECO:0000313" key="4">
    <source>
        <dbReference type="Proteomes" id="UP001642406"/>
    </source>
</evidence>
<feature type="region of interest" description="Disordered" evidence="1">
    <location>
        <begin position="432"/>
        <end position="468"/>
    </location>
</feature>
<dbReference type="Proteomes" id="UP001642406">
    <property type="component" value="Unassembled WGS sequence"/>
</dbReference>
<name>A0ABP0APA1_9PEZI</name>
<feature type="domain" description="Calcineurin-like phosphoesterase" evidence="2">
    <location>
        <begin position="117"/>
        <end position="186"/>
    </location>
</feature>
<feature type="compositionally biased region" description="Basic and acidic residues" evidence="1">
    <location>
        <begin position="29"/>
        <end position="48"/>
    </location>
</feature>
<keyword evidence="4" id="KW-1185">Reference proteome</keyword>
<evidence type="ECO:0000256" key="1">
    <source>
        <dbReference type="SAM" id="MobiDB-lite"/>
    </source>
</evidence>
<dbReference type="PANTHER" id="PTHR42850">
    <property type="entry name" value="METALLOPHOSPHOESTERASE"/>
    <property type="match status" value="1"/>
</dbReference>
<dbReference type="InterPro" id="IPR029052">
    <property type="entry name" value="Metallo-depent_PP-like"/>
</dbReference>
<evidence type="ECO:0000313" key="3">
    <source>
        <dbReference type="EMBL" id="CAK7209060.1"/>
    </source>
</evidence>
<sequence>MVKIPGGELEDDEIGKKKADIPGTYTSEANRKALEELKKKQAKEGKEPKKPKKLTLSELLEKPMDAMEYGTTGRPPIKGLNTVLADLPVELVIDDKDAAATGSTGGAATGKPLRRRRFVFVGDVHGQRKPLDELLDKIDFEVGNDHLIFTGDLINKGPDSAGVVQLAMEVGASAVRGNHEDRVLVAYEALQSTKQHALMPPKLKAAAIGGDNDASETEAKAEWRRIAILANIEAEGKMDRAAAMLQREIDLDAEEAAKNRGILNFLGLKKEHRKEEDVIDHDKMVAELDIDPLEQNPFSHGDAAERATASTLSPEQARWLADLPVILRIGSIAPSSALPLTPAVQQANAKSPFTNNVVVVHAGLVPELPLELQDPYAVMVMRSLVHPADEVRHDRARLIAEARLRAESRGRIKNTDRINVPKSRVENEYHRMQKQAYGSDPHHPRRPSPAGVPRNRAVSGAGNPEPGDLVMLPIEGHFREGSDRVHWAAVWNQVQHANPDPTNRTTVVYGHDAITGLLVPETVPSGLFSLFSSGGNGVNSGSVITEEDTGYTFGLDSGAVYGGKLSALVVEAGKDGVVKHRIEQVSCPAIAPKKFSD</sequence>
<dbReference type="Gene3D" id="3.60.21.10">
    <property type="match status" value="1"/>
</dbReference>
<dbReference type="Pfam" id="PF00149">
    <property type="entry name" value="Metallophos"/>
    <property type="match status" value="1"/>
</dbReference>
<organism evidence="3 4">
    <name type="scientific">Sporothrix bragantina</name>
    <dbReference type="NCBI Taxonomy" id="671064"/>
    <lineage>
        <taxon>Eukaryota</taxon>
        <taxon>Fungi</taxon>
        <taxon>Dikarya</taxon>
        <taxon>Ascomycota</taxon>
        <taxon>Pezizomycotina</taxon>
        <taxon>Sordariomycetes</taxon>
        <taxon>Sordariomycetidae</taxon>
        <taxon>Ophiostomatales</taxon>
        <taxon>Ophiostomataceae</taxon>
        <taxon>Sporothrix</taxon>
    </lineage>
</organism>
<reference evidence="3 4" key="1">
    <citation type="submission" date="2024-01" db="EMBL/GenBank/DDBJ databases">
        <authorList>
            <person name="Allen C."/>
            <person name="Tagirdzhanova G."/>
        </authorList>
    </citation>
    <scope>NUCLEOTIDE SEQUENCE [LARGE SCALE GENOMIC DNA]</scope>
</reference>
<protein>
    <recommendedName>
        <fullName evidence="2">Calcineurin-like phosphoesterase domain-containing protein</fullName>
    </recommendedName>
</protein>
<dbReference type="InterPro" id="IPR050126">
    <property type="entry name" value="Ap4A_hydrolase"/>
</dbReference>